<sequence length="179" mass="19568">MKFMQTRRQLLQLSRQLRGFEPTPGPELAQVPQLLQRLDVRDHALFEEFCVFSRRSWRSLSPPQLAQLFRDTENYRLLHASKGTALCRLVASLAEGLEDVPPRSLAALCHGALAAKRRPLLPELVGRVEAAAADVAGADAVELLGAASPGHGREHCAARTDLETGGNVPFLTEEAPLAM</sequence>
<evidence type="ECO:0000313" key="1">
    <source>
        <dbReference type="EMBL" id="CAJ1372048.1"/>
    </source>
</evidence>
<dbReference type="Proteomes" id="UP001178507">
    <property type="component" value="Unassembled WGS sequence"/>
</dbReference>
<keyword evidence="2" id="KW-1185">Reference proteome</keyword>
<evidence type="ECO:0000313" key="2">
    <source>
        <dbReference type="Proteomes" id="UP001178507"/>
    </source>
</evidence>
<organism evidence="1 2">
    <name type="scientific">Effrenium voratum</name>
    <dbReference type="NCBI Taxonomy" id="2562239"/>
    <lineage>
        <taxon>Eukaryota</taxon>
        <taxon>Sar</taxon>
        <taxon>Alveolata</taxon>
        <taxon>Dinophyceae</taxon>
        <taxon>Suessiales</taxon>
        <taxon>Symbiodiniaceae</taxon>
        <taxon>Effrenium</taxon>
    </lineage>
</organism>
<reference evidence="1" key="1">
    <citation type="submission" date="2023-08" db="EMBL/GenBank/DDBJ databases">
        <authorList>
            <person name="Chen Y."/>
            <person name="Shah S."/>
            <person name="Dougan E. K."/>
            <person name="Thang M."/>
            <person name="Chan C."/>
        </authorList>
    </citation>
    <scope>NUCLEOTIDE SEQUENCE</scope>
</reference>
<proteinExistence type="predicted"/>
<gene>
    <name evidence="1" type="ORF">EVOR1521_LOCUS2203</name>
</gene>
<comment type="caution">
    <text evidence="1">The sequence shown here is derived from an EMBL/GenBank/DDBJ whole genome shotgun (WGS) entry which is preliminary data.</text>
</comment>
<protein>
    <submittedName>
        <fullName evidence="1">Uncharacterized protein</fullName>
    </submittedName>
</protein>
<dbReference type="EMBL" id="CAUJNA010000113">
    <property type="protein sequence ID" value="CAJ1372048.1"/>
    <property type="molecule type" value="Genomic_DNA"/>
</dbReference>
<dbReference type="AlphaFoldDB" id="A0AA36HPS1"/>
<accession>A0AA36HPS1</accession>
<name>A0AA36HPS1_9DINO</name>